<evidence type="ECO:0000256" key="1">
    <source>
        <dbReference type="SAM" id="Coils"/>
    </source>
</evidence>
<evidence type="ECO:0000256" key="2">
    <source>
        <dbReference type="SAM" id="Phobius"/>
    </source>
</evidence>
<dbReference type="EMBL" id="CAACVJ010000697">
    <property type="protein sequence ID" value="VEP18747.1"/>
    <property type="molecule type" value="Genomic_DNA"/>
</dbReference>
<gene>
    <name evidence="3" type="ORF">H1P_890017</name>
</gene>
<sequence length="443" mass="50372">MFRLNQRAFKILATEIEKAANKDPIAGDVAKKVALKRLDKLRSQKGKPVTETELKELFKDILPYFSDRSIKQAIKVNRSPNKLWLLPTVGMVIAGLSGVIWIINLPYPMIRRPVARTAPILLLPSYIRMDRNYRQAIAKVEQADQLVNNATSLADLKLGAEKVAQAQQHLDKLPVWFIGYEPRVYMNFFRVGFLFTLDEFKAARANVGRMEATIFQETNAMTKLESAETSIKQAKQDYQQALDEPSKQNALSTWQSGIDRLTQLPTTTLANKIAQTKLDAYRRDFQKISGFIIGNNRTNTLIGSAQVFANKAILSCESMPHSVEQWQQCGSLWQEAILRLERIPLEYPGFSKAQNLLADYKTNLGNIKIRQQKEADSVRAFESAKSQIINLPKQVDSNNRERVISQIQQIIFQLEKVQADTTVYQEAKELMILAENKLKQIDS</sequence>
<feature type="transmembrane region" description="Helical" evidence="2">
    <location>
        <begin position="83"/>
        <end position="103"/>
    </location>
</feature>
<keyword evidence="2" id="KW-0812">Transmembrane</keyword>
<dbReference type="OrthoDB" id="569590at2"/>
<evidence type="ECO:0000313" key="4">
    <source>
        <dbReference type="Proteomes" id="UP000320055"/>
    </source>
</evidence>
<dbReference type="AlphaFoldDB" id="A0A563W525"/>
<reference evidence="3 4" key="1">
    <citation type="submission" date="2019-01" db="EMBL/GenBank/DDBJ databases">
        <authorList>
            <person name="Brito A."/>
        </authorList>
    </citation>
    <scope>NUCLEOTIDE SEQUENCE [LARGE SCALE GENOMIC DNA]</scope>
    <source>
        <strain evidence="3">1</strain>
    </source>
</reference>
<dbReference type="RefSeq" id="WP_144868241.1">
    <property type="nucleotide sequence ID" value="NZ_LR213847.1"/>
</dbReference>
<keyword evidence="2" id="KW-1133">Transmembrane helix</keyword>
<name>A0A563W525_9CYAN</name>
<keyword evidence="4" id="KW-1185">Reference proteome</keyword>
<proteinExistence type="predicted"/>
<organism evidence="3 4">
    <name type="scientific">Hyella patelloides LEGE 07179</name>
    <dbReference type="NCBI Taxonomy" id="945734"/>
    <lineage>
        <taxon>Bacteria</taxon>
        <taxon>Bacillati</taxon>
        <taxon>Cyanobacteriota</taxon>
        <taxon>Cyanophyceae</taxon>
        <taxon>Pleurocapsales</taxon>
        <taxon>Hyellaceae</taxon>
        <taxon>Hyella</taxon>
    </lineage>
</organism>
<evidence type="ECO:0000313" key="3">
    <source>
        <dbReference type="EMBL" id="VEP18747.1"/>
    </source>
</evidence>
<keyword evidence="1" id="KW-0175">Coiled coil</keyword>
<protein>
    <submittedName>
        <fullName evidence="3">Uncharacterized protein</fullName>
    </submittedName>
</protein>
<accession>A0A563W525</accession>
<keyword evidence="2" id="KW-0472">Membrane</keyword>
<dbReference type="Proteomes" id="UP000320055">
    <property type="component" value="Unassembled WGS sequence"/>
</dbReference>
<feature type="coiled-coil region" evidence="1">
    <location>
        <begin position="217"/>
        <end position="244"/>
    </location>
</feature>